<proteinExistence type="predicted"/>
<dbReference type="Gene3D" id="1.10.340.70">
    <property type="match status" value="1"/>
</dbReference>
<dbReference type="Pfam" id="PF17921">
    <property type="entry name" value="Integrase_H2C2"/>
    <property type="match status" value="1"/>
</dbReference>
<dbReference type="Pfam" id="PF17919">
    <property type="entry name" value="RT_RNaseH_2"/>
    <property type="match status" value="1"/>
</dbReference>
<feature type="domain" description="Integrase catalytic" evidence="4">
    <location>
        <begin position="876"/>
        <end position="1042"/>
    </location>
</feature>
<dbReference type="InterPro" id="IPR012337">
    <property type="entry name" value="RNaseH-like_sf"/>
</dbReference>
<dbReference type="GO" id="GO:0004523">
    <property type="term" value="F:RNA-DNA hybrid ribonuclease activity"/>
    <property type="evidence" value="ECO:0007669"/>
    <property type="project" value="InterPro"/>
</dbReference>
<evidence type="ECO:0000256" key="1">
    <source>
        <dbReference type="SAM" id="Coils"/>
    </source>
</evidence>
<keyword evidence="6" id="KW-1185">Reference proteome</keyword>
<dbReference type="PANTHER" id="PTHR48475">
    <property type="entry name" value="RIBONUCLEASE H"/>
    <property type="match status" value="1"/>
</dbReference>
<dbReference type="PROSITE" id="PS50994">
    <property type="entry name" value="INTEGRASE"/>
    <property type="match status" value="1"/>
</dbReference>
<protein>
    <submittedName>
        <fullName evidence="5">Uncharacterized protein</fullName>
    </submittedName>
</protein>
<dbReference type="Gene3D" id="3.30.70.270">
    <property type="match status" value="2"/>
</dbReference>
<evidence type="ECO:0000259" key="3">
    <source>
        <dbReference type="PROSITE" id="PS50879"/>
    </source>
</evidence>
<feature type="domain" description="RNase H type-1" evidence="3">
    <location>
        <begin position="618"/>
        <end position="747"/>
    </location>
</feature>
<dbReference type="Pfam" id="PF00078">
    <property type="entry name" value="RVT_1"/>
    <property type="match status" value="1"/>
</dbReference>
<feature type="region of interest" description="Disordered" evidence="2">
    <location>
        <begin position="1"/>
        <end position="150"/>
    </location>
</feature>
<gene>
    <name evidence="5" type="ORF">C2845_PMPSC049105</name>
</gene>
<dbReference type="Gene3D" id="3.30.420.10">
    <property type="entry name" value="Ribonuclease H-like superfamily/Ribonuclease H"/>
    <property type="match status" value="2"/>
</dbReference>
<dbReference type="InterPro" id="IPR036397">
    <property type="entry name" value="RNaseH_sf"/>
</dbReference>
<dbReference type="InterPro" id="IPR043502">
    <property type="entry name" value="DNA/RNA_pol_sf"/>
</dbReference>
<dbReference type="AlphaFoldDB" id="A0A3L6PD11"/>
<dbReference type="Gene3D" id="3.10.20.370">
    <property type="match status" value="1"/>
</dbReference>
<feature type="compositionally biased region" description="Basic and acidic residues" evidence="2">
    <location>
        <begin position="136"/>
        <end position="150"/>
    </location>
</feature>
<feature type="compositionally biased region" description="Basic and acidic residues" evidence="2">
    <location>
        <begin position="21"/>
        <end position="30"/>
    </location>
</feature>
<comment type="caution">
    <text evidence="5">The sequence shown here is derived from an EMBL/GenBank/DDBJ whole genome shotgun (WGS) entry which is preliminary data.</text>
</comment>
<dbReference type="SUPFAM" id="SSF53098">
    <property type="entry name" value="Ribonuclease H-like"/>
    <property type="match status" value="2"/>
</dbReference>
<feature type="compositionally biased region" description="Basic and acidic residues" evidence="2">
    <location>
        <begin position="87"/>
        <end position="109"/>
    </location>
</feature>
<dbReference type="InterPro" id="IPR000477">
    <property type="entry name" value="RT_dom"/>
</dbReference>
<dbReference type="InterPro" id="IPR041588">
    <property type="entry name" value="Integrase_H2C2"/>
</dbReference>
<evidence type="ECO:0000313" key="5">
    <source>
        <dbReference type="EMBL" id="RLM50345.1"/>
    </source>
</evidence>
<dbReference type="CDD" id="cd01647">
    <property type="entry name" value="RT_LTR"/>
    <property type="match status" value="1"/>
</dbReference>
<sequence>MAGGRTYKRDADGRFCSSAPQREKKADVKCRGKKAVGAVDKKPDQACTRGTPAGAQPRAQADSTTRRSQIEVPPPLGVYIDLIDSDFGDKFEGHGGSDNSRKHDGDSRKHGGGNNSGGHDGSDSSTHGGDDSSGDSGHHGGDDHSDDSDYRNLYDEVEEIWEQMVKLDAKVKSKVEELQQAKKKRKKKKMENGFARVEETLGAMECGLQELEKKVEALEAAQDNKDWAKVEQRVSALEDAVAKLEVKLNQATPMDGYPMPTADILIDAAAEHKVISFMDGNAGYNQILMAEEDISKTAFRCPGHLGLFEWVVMTFGLKNAGATYQRAMNYIFHKLIGTSVEIYIDDVVVKSKGHQEHLADLQEVLESTRKHGLKMNPNKCAFGVSAGQFLGFMVHERGIEVNRKTIDAINRVVAPQNKTKLQSLIGKVNFIRRFISNLSGRIRSFTPLLKLKPDQEFIWGEEQRKALEDIKQYLVSPPVLVPPQSGKPFKLYLSADEQAIGSALVQEFEGKERVVYYVSKRLLDAETRYSPMERLCLCLYFPCTKLRQYLLSAECIVVCKDDVVKYMLSLPILKGRIGKWILALSEFDLRYESAKAIKGQVMADFVAQHCGPEIAAVEPVPWTLYFDGSSCGVGSGIGIVLVSPRGASYDFSLPIEASATNNQAEYRVILKGIQLLREVKADAVEIFGDSMLIVDQLTGRSECKDDILRIYYEDCLQLLKEFKSAIIEHIPRNYNEEANRLAQLASGYRPIQGAMMLELAADDWRKEIADYLKDPSRKVDRRIRFQATKYVLLEDDLFYRTIDGVLLKCLGTEETKVLMGEIHEGVCGAHQSAHKMKWMIRNNGYYWPTILKDCFKYYKGCQDCQRFGNVQRASASAMNPIIKTWSFRGWGIDLIGQIHPPSSDRHKFILVATDYFTKWVEAVPLRNVTSADMIEFVKNHIIYRFGIPQTITTDQGTMFTSGEFGEFAADMGIKLLNSSPYYAQANGQAESSNKGIIKLIKRNIEEQPKKWHMSLAESLWAYRMACHGTTKISPYQLVYGHEAVLPWEVRTGSRRISFQDQLTTDDYSFLMKDELDDSACG</sequence>
<dbReference type="GO" id="GO:0003676">
    <property type="term" value="F:nucleic acid binding"/>
    <property type="evidence" value="ECO:0007669"/>
    <property type="project" value="InterPro"/>
</dbReference>
<evidence type="ECO:0000313" key="6">
    <source>
        <dbReference type="Proteomes" id="UP000275267"/>
    </source>
</evidence>
<feature type="coiled-coil region" evidence="1">
    <location>
        <begin position="164"/>
        <end position="247"/>
    </location>
</feature>
<dbReference type="Pfam" id="PF00665">
    <property type="entry name" value="rve"/>
    <property type="match status" value="1"/>
</dbReference>
<accession>A0A3L6PD11</accession>
<dbReference type="SUPFAM" id="SSF56672">
    <property type="entry name" value="DNA/RNA polymerases"/>
    <property type="match status" value="1"/>
</dbReference>
<evidence type="ECO:0000259" key="4">
    <source>
        <dbReference type="PROSITE" id="PS50994"/>
    </source>
</evidence>
<name>A0A3L6PD11_PANMI</name>
<dbReference type="EMBL" id="PQIB02000446">
    <property type="protein sequence ID" value="RLM50345.1"/>
    <property type="molecule type" value="Genomic_DNA"/>
</dbReference>
<dbReference type="CDD" id="cd09279">
    <property type="entry name" value="RNase_HI_like"/>
    <property type="match status" value="1"/>
</dbReference>
<dbReference type="PROSITE" id="PS50879">
    <property type="entry name" value="RNASE_H_1"/>
    <property type="match status" value="1"/>
</dbReference>
<dbReference type="STRING" id="4540.A0A3L6PD11"/>
<dbReference type="Pfam" id="PF13456">
    <property type="entry name" value="RVT_3"/>
    <property type="match status" value="1"/>
</dbReference>
<dbReference type="InterPro" id="IPR001584">
    <property type="entry name" value="Integrase_cat-core"/>
</dbReference>
<keyword evidence="1" id="KW-0175">Coiled coil</keyword>
<dbReference type="InterPro" id="IPR043128">
    <property type="entry name" value="Rev_trsase/Diguanyl_cyclase"/>
</dbReference>
<dbReference type="PANTHER" id="PTHR48475:SF1">
    <property type="entry name" value="RNASE H TYPE-1 DOMAIN-CONTAINING PROTEIN"/>
    <property type="match status" value="1"/>
</dbReference>
<evidence type="ECO:0000256" key="2">
    <source>
        <dbReference type="SAM" id="MobiDB-lite"/>
    </source>
</evidence>
<dbReference type="InterPro" id="IPR041577">
    <property type="entry name" value="RT_RNaseH_2"/>
</dbReference>
<organism evidence="5 6">
    <name type="scientific">Panicum miliaceum</name>
    <name type="common">Proso millet</name>
    <name type="synonym">Broomcorn millet</name>
    <dbReference type="NCBI Taxonomy" id="4540"/>
    <lineage>
        <taxon>Eukaryota</taxon>
        <taxon>Viridiplantae</taxon>
        <taxon>Streptophyta</taxon>
        <taxon>Embryophyta</taxon>
        <taxon>Tracheophyta</taxon>
        <taxon>Spermatophyta</taxon>
        <taxon>Magnoliopsida</taxon>
        <taxon>Liliopsida</taxon>
        <taxon>Poales</taxon>
        <taxon>Poaceae</taxon>
        <taxon>PACMAD clade</taxon>
        <taxon>Panicoideae</taxon>
        <taxon>Panicodae</taxon>
        <taxon>Paniceae</taxon>
        <taxon>Panicinae</taxon>
        <taxon>Panicum</taxon>
        <taxon>Panicum sect. Panicum</taxon>
    </lineage>
</organism>
<dbReference type="GO" id="GO:0015074">
    <property type="term" value="P:DNA integration"/>
    <property type="evidence" value="ECO:0007669"/>
    <property type="project" value="InterPro"/>
</dbReference>
<dbReference type="InterPro" id="IPR002156">
    <property type="entry name" value="RNaseH_domain"/>
</dbReference>
<dbReference type="OrthoDB" id="786261at2759"/>
<dbReference type="Proteomes" id="UP000275267">
    <property type="component" value="Unassembled WGS sequence"/>
</dbReference>
<reference evidence="6" key="1">
    <citation type="journal article" date="2019" name="Nat. Commun.">
        <title>The genome of broomcorn millet.</title>
        <authorList>
            <person name="Zou C."/>
            <person name="Miki D."/>
            <person name="Li D."/>
            <person name="Tang Q."/>
            <person name="Xiao L."/>
            <person name="Rajput S."/>
            <person name="Deng P."/>
            <person name="Jia W."/>
            <person name="Huang R."/>
            <person name="Zhang M."/>
            <person name="Sun Y."/>
            <person name="Hu J."/>
            <person name="Fu X."/>
            <person name="Schnable P.S."/>
            <person name="Li F."/>
            <person name="Zhang H."/>
            <person name="Feng B."/>
            <person name="Zhu X."/>
            <person name="Liu R."/>
            <person name="Schnable J.C."/>
            <person name="Zhu J.-K."/>
            <person name="Zhang H."/>
        </authorList>
    </citation>
    <scope>NUCLEOTIDE SEQUENCE [LARGE SCALE GENOMIC DNA]</scope>
</reference>